<dbReference type="Gene3D" id="3.40.50.2300">
    <property type="match status" value="2"/>
</dbReference>
<feature type="domain" description="HTH lacI-type" evidence="4">
    <location>
        <begin position="4"/>
        <end position="58"/>
    </location>
</feature>
<dbReference type="PANTHER" id="PTHR30146">
    <property type="entry name" value="LACI-RELATED TRANSCRIPTIONAL REPRESSOR"/>
    <property type="match status" value="1"/>
</dbReference>
<dbReference type="GO" id="GO:0003700">
    <property type="term" value="F:DNA-binding transcription factor activity"/>
    <property type="evidence" value="ECO:0007669"/>
    <property type="project" value="TreeGrafter"/>
</dbReference>
<evidence type="ECO:0000313" key="6">
    <source>
        <dbReference type="Proteomes" id="UP000235861"/>
    </source>
</evidence>
<sequence length="339" mass="36893">MATTTIKDVSLLANVSISTVSRVINNTAQVAPEKREAVLAAMKTLNFRPNSFAQALVSKRSNCIGVLVGDLCGGPFFAQMMRGIETMIDKANKFTIVMSGNHDVSRERHGIQALLQRQCDALIVHSKALPDEELSELAAGSTPIVFINRQVPGAEDRCVWLDNQAGISTACQHLLDAGHRHIVYITSDDEAFVDGQQRMAGYTQTLARAGIECEPARIGRAFADENGGYVAMSEVLDRGVAFSAVLGFNDAMVAGAISCLLERGYKIPQQVSVVGFDDIPYARYIYPKLTTVRYPIEEMGNRAAELALRLLDHKPVDGLVLKFAAELVERESVAQHVVS</sequence>
<dbReference type="PROSITE" id="PS50932">
    <property type="entry name" value="HTH_LACI_2"/>
    <property type="match status" value="1"/>
</dbReference>
<dbReference type="PRINTS" id="PR00036">
    <property type="entry name" value="HTHLACI"/>
</dbReference>
<evidence type="ECO:0000256" key="2">
    <source>
        <dbReference type="ARBA" id="ARBA00023125"/>
    </source>
</evidence>
<dbReference type="SUPFAM" id="SSF47413">
    <property type="entry name" value="lambda repressor-like DNA-binding domains"/>
    <property type="match status" value="1"/>
</dbReference>
<dbReference type="Proteomes" id="UP000235861">
    <property type="component" value="Unassembled WGS sequence"/>
</dbReference>
<dbReference type="PANTHER" id="PTHR30146:SF109">
    <property type="entry name" value="HTH-TYPE TRANSCRIPTIONAL REGULATOR GALS"/>
    <property type="match status" value="1"/>
</dbReference>
<keyword evidence="6" id="KW-1185">Reference proteome</keyword>
<protein>
    <submittedName>
        <fullName evidence="5">LacI/PurR family transcriptional regulator</fullName>
    </submittedName>
</protein>
<dbReference type="CDD" id="cd06270">
    <property type="entry name" value="PBP1_GalS-like"/>
    <property type="match status" value="1"/>
</dbReference>
<keyword evidence="1" id="KW-0805">Transcription regulation</keyword>
<dbReference type="Gene3D" id="1.10.260.40">
    <property type="entry name" value="lambda repressor-like DNA-binding domains"/>
    <property type="match status" value="1"/>
</dbReference>
<dbReference type="EMBL" id="PGGC01000196">
    <property type="protein sequence ID" value="PJG57578.1"/>
    <property type="molecule type" value="Genomic_DNA"/>
</dbReference>
<dbReference type="GO" id="GO:0000976">
    <property type="term" value="F:transcription cis-regulatory region binding"/>
    <property type="evidence" value="ECO:0007669"/>
    <property type="project" value="TreeGrafter"/>
</dbReference>
<accession>A0A2H9U0U4</accession>
<evidence type="ECO:0000256" key="3">
    <source>
        <dbReference type="ARBA" id="ARBA00023163"/>
    </source>
</evidence>
<name>A0A2H9U0U4_9GAMM</name>
<dbReference type="InterPro" id="IPR000843">
    <property type="entry name" value="HTH_LacI"/>
</dbReference>
<gene>
    <name evidence="5" type="ORF">CUC53_17205</name>
</gene>
<dbReference type="Pfam" id="PF13377">
    <property type="entry name" value="Peripla_BP_3"/>
    <property type="match status" value="1"/>
</dbReference>
<dbReference type="RefSeq" id="WP_100295256.1">
    <property type="nucleotide sequence ID" value="NZ_PGGC01000196.1"/>
</dbReference>
<organism evidence="5 6">
    <name type="scientific">Aeromonas cavernicola</name>
    <dbReference type="NCBI Taxonomy" id="1006623"/>
    <lineage>
        <taxon>Bacteria</taxon>
        <taxon>Pseudomonadati</taxon>
        <taxon>Pseudomonadota</taxon>
        <taxon>Gammaproteobacteria</taxon>
        <taxon>Aeromonadales</taxon>
        <taxon>Aeromonadaceae</taxon>
        <taxon>Aeromonas</taxon>
    </lineage>
</organism>
<dbReference type="AlphaFoldDB" id="A0A2H9U0U4"/>
<dbReference type="InterPro" id="IPR010982">
    <property type="entry name" value="Lambda_DNA-bd_dom_sf"/>
</dbReference>
<reference evidence="5 6" key="1">
    <citation type="submission" date="2017-11" db="EMBL/GenBank/DDBJ databases">
        <title>Draft genome sequence of environmental isolate Aeromonas cavernicola sp. nov. MDC 2508.</title>
        <authorList>
            <person name="Colston S.M."/>
            <person name="Navarro A."/>
            <person name="Martinez-Murcia A.J."/>
            <person name="Graf J."/>
        </authorList>
    </citation>
    <scope>NUCLEOTIDE SEQUENCE [LARGE SCALE GENOMIC DNA]</scope>
    <source>
        <strain evidence="5 6">MDC 2508</strain>
    </source>
</reference>
<keyword evidence="3" id="KW-0804">Transcription</keyword>
<evidence type="ECO:0000256" key="1">
    <source>
        <dbReference type="ARBA" id="ARBA00023015"/>
    </source>
</evidence>
<keyword evidence="2" id="KW-0238">DNA-binding</keyword>
<proteinExistence type="predicted"/>
<dbReference type="CDD" id="cd01392">
    <property type="entry name" value="HTH_LacI"/>
    <property type="match status" value="1"/>
</dbReference>
<dbReference type="OrthoDB" id="9798934at2"/>
<dbReference type="InterPro" id="IPR028082">
    <property type="entry name" value="Peripla_BP_I"/>
</dbReference>
<dbReference type="SMART" id="SM00354">
    <property type="entry name" value="HTH_LACI"/>
    <property type="match status" value="1"/>
</dbReference>
<dbReference type="SUPFAM" id="SSF53822">
    <property type="entry name" value="Periplasmic binding protein-like I"/>
    <property type="match status" value="1"/>
</dbReference>
<evidence type="ECO:0000259" key="4">
    <source>
        <dbReference type="PROSITE" id="PS50932"/>
    </source>
</evidence>
<comment type="caution">
    <text evidence="5">The sequence shown here is derived from an EMBL/GenBank/DDBJ whole genome shotgun (WGS) entry which is preliminary data.</text>
</comment>
<dbReference type="InterPro" id="IPR046335">
    <property type="entry name" value="LacI/GalR-like_sensor"/>
</dbReference>
<evidence type="ECO:0000313" key="5">
    <source>
        <dbReference type="EMBL" id="PJG57578.1"/>
    </source>
</evidence>
<dbReference type="Pfam" id="PF00356">
    <property type="entry name" value="LacI"/>
    <property type="match status" value="1"/>
</dbReference>